<organism evidence="2 3">
    <name type="scientific">Pholiota conissans</name>
    <dbReference type="NCBI Taxonomy" id="109636"/>
    <lineage>
        <taxon>Eukaryota</taxon>
        <taxon>Fungi</taxon>
        <taxon>Dikarya</taxon>
        <taxon>Basidiomycota</taxon>
        <taxon>Agaricomycotina</taxon>
        <taxon>Agaricomycetes</taxon>
        <taxon>Agaricomycetidae</taxon>
        <taxon>Agaricales</taxon>
        <taxon>Agaricineae</taxon>
        <taxon>Strophariaceae</taxon>
        <taxon>Pholiota</taxon>
    </lineage>
</organism>
<proteinExistence type="predicted"/>
<name>A0A9P5ZCN5_9AGAR</name>
<comment type="caution">
    <text evidence="2">The sequence shown here is derived from an EMBL/GenBank/DDBJ whole genome shotgun (WGS) entry which is preliminary data.</text>
</comment>
<sequence length="173" mass="20139">MHPVNPGGPEICQDKKLAFCRLPSEGDTVYFWVYVRLFSNRRLLSRKLYQFRPRSTLNTIVNPRRRRHTESAPKHRKSTTPTRSWNSTSVFILLPAPALDIFPLQSIEITNAVLGRVRILVTPHHFPLSATRRWLSRLHLRYYGATTPIHVSEMNAPRIFWAAQMKLEALRGR</sequence>
<dbReference type="Proteomes" id="UP000807469">
    <property type="component" value="Unassembled WGS sequence"/>
</dbReference>
<accession>A0A9P5ZCN5</accession>
<protein>
    <submittedName>
        <fullName evidence="2">Uncharacterized protein</fullName>
    </submittedName>
</protein>
<evidence type="ECO:0000313" key="3">
    <source>
        <dbReference type="Proteomes" id="UP000807469"/>
    </source>
</evidence>
<gene>
    <name evidence="2" type="ORF">BDN70DRAFT_890426</name>
</gene>
<keyword evidence="3" id="KW-1185">Reference proteome</keyword>
<evidence type="ECO:0000313" key="2">
    <source>
        <dbReference type="EMBL" id="KAF9485012.1"/>
    </source>
</evidence>
<dbReference type="EMBL" id="MU155138">
    <property type="protein sequence ID" value="KAF9485012.1"/>
    <property type="molecule type" value="Genomic_DNA"/>
</dbReference>
<feature type="compositionally biased region" description="Basic residues" evidence="1">
    <location>
        <begin position="63"/>
        <end position="78"/>
    </location>
</feature>
<feature type="region of interest" description="Disordered" evidence="1">
    <location>
        <begin position="61"/>
        <end position="83"/>
    </location>
</feature>
<reference evidence="2" key="1">
    <citation type="submission" date="2020-11" db="EMBL/GenBank/DDBJ databases">
        <authorList>
            <consortium name="DOE Joint Genome Institute"/>
            <person name="Ahrendt S."/>
            <person name="Riley R."/>
            <person name="Andreopoulos W."/>
            <person name="Labutti K."/>
            <person name="Pangilinan J."/>
            <person name="Ruiz-Duenas F.J."/>
            <person name="Barrasa J.M."/>
            <person name="Sanchez-Garcia M."/>
            <person name="Camarero S."/>
            <person name="Miyauchi S."/>
            <person name="Serrano A."/>
            <person name="Linde D."/>
            <person name="Babiker R."/>
            <person name="Drula E."/>
            <person name="Ayuso-Fernandez I."/>
            <person name="Pacheco R."/>
            <person name="Padilla G."/>
            <person name="Ferreira P."/>
            <person name="Barriuso J."/>
            <person name="Kellner H."/>
            <person name="Castanera R."/>
            <person name="Alfaro M."/>
            <person name="Ramirez L."/>
            <person name="Pisabarro A.G."/>
            <person name="Kuo A."/>
            <person name="Tritt A."/>
            <person name="Lipzen A."/>
            <person name="He G."/>
            <person name="Yan M."/>
            <person name="Ng V."/>
            <person name="Cullen D."/>
            <person name="Martin F."/>
            <person name="Rosso M.-N."/>
            <person name="Henrissat B."/>
            <person name="Hibbett D."/>
            <person name="Martinez A.T."/>
            <person name="Grigoriev I.V."/>
        </authorList>
    </citation>
    <scope>NUCLEOTIDE SEQUENCE</scope>
    <source>
        <strain evidence="2">CIRM-BRFM 674</strain>
    </source>
</reference>
<dbReference type="AlphaFoldDB" id="A0A9P5ZCN5"/>
<evidence type="ECO:0000256" key="1">
    <source>
        <dbReference type="SAM" id="MobiDB-lite"/>
    </source>
</evidence>